<dbReference type="GO" id="GO:0005525">
    <property type="term" value="F:GTP binding"/>
    <property type="evidence" value="ECO:0007669"/>
    <property type="project" value="UniProtKB-KW"/>
</dbReference>
<evidence type="ECO:0000313" key="3">
    <source>
        <dbReference type="EMBL" id="KAA6311590.1"/>
    </source>
</evidence>
<dbReference type="PROSITE" id="PS01176">
    <property type="entry name" value="IF2"/>
    <property type="match status" value="1"/>
</dbReference>
<dbReference type="PANTHER" id="PTHR43381">
    <property type="entry name" value="TRANSLATION INITIATION FACTOR IF-2-RELATED"/>
    <property type="match status" value="1"/>
</dbReference>
<keyword evidence="2" id="KW-0342">GTP-binding</keyword>
<proteinExistence type="predicted"/>
<comment type="caution">
    <text evidence="3">The sequence shown here is derived from an EMBL/GenBank/DDBJ whole genome shotgun (WGS) entry which is preliminary data.</text>
</comment>
<sequence length="87" mass="9639">VFNITKIGIVAGAMVKEGKIKRTDRTRVIRDGIVIHTGNISALKRFKEDVKEVAVNYECGISLVSYNDIKSGDIIESFQEVEVKATL</sequence>
<dbReference type="CDD" id="cd03692">
    <property type="entry name" value="mtIF2_IVc"/>
    <property type="match status" value="1"/>
</dbReference>
<dbReference type="InterPro" id="IPR015760">
    <property type="entry name" value="TIF_IF2"/>
</dbReference>
<reference evidence="3" key="1">
    <citation type="submission" date="2019-03" db="EMBL/GenBank/DDBJ databases">
        <title>Single cell metagenomics reveals metabolic interactions within the superorganism composed of flagellate Streblomastix strix and complex community of Bacteroidetes bacteria on its surface.</title>
        <authorList>
            <person name="Treitli S.C."/>
            <person name="Kolisko M."/>
            <person name="Husnik F."/>
            <person name="Keeling P."/>
            <person name="Hampl V."/>
        </authorList>
    </citation>
    <scope>NUCLEOTIDE SEQUENCE</scope>
    <source>
        <strain evidence="3">STM</strain>
    </source>
</reference>
<dbReference type="InterPro" id="IPR009000">
    <property type="entry name" value="Transl_B-barrel_sf"/>
</dbReference>
<protein>
    <recommendedName>
        <fullName evidence="4">Translation initiation factor IF-2</fullName>
    </recommendedName>
</protein>
<organism evidence="3">
    <name type="scientific">termite gut metagenome</name>
    <dbReference type="NCBI Taxonomy" id="433724"/>
    <lineage>
        <taxon>unclassified sequences</taxon>
        <taxon>metagenomes</taxon>
        <taxon>organismal metagenomes</taxon>
    </lineage>
</organism>
<feature type="non-terminal residue" evidence="3">
    <location>
        <position position="1"/>
    </location>
</feature>
<dbReference type="Gene3D" id="2.40.30.10">
    <property type="entry name" value="Translation factors"/>
    <property type="match status" value="1"/>
</dbReference>
<keyword evidence="1" id="KW-0547">Nucleotide-binding</keyword>
<name>A0A5J4PRX5_9ZZZZ</name>
<dbReference type="PANTHER" id="PTHR43381:SF5">
    <property type="entry name" value="TR-TYPE G DOMAIN-CONTAINING PROTEIN"/>
    <property type="match status" value="1"/>
</dbReference>
<dbReference type="GO" id="GO:0003743">
    <property type="term" value="F:translation initiation factor activity"/>
    <property type="evidence" value="ECO:0007669"/>
    <property type="project" value="InterPro"/>
</dbReference>
<dbReference type="EMBL" id="SNRY01006873">
    <property type="protein sequence ID" value="KAA6311590.1"/>
    <property type="molecule type" value="Genomic_DNA"/>
</dbReference>
<dbReference type="InterPro" id="IPR000178">
    <property type="entry name" value="TF_IF2_bacterial-like"/>
</dbReference>
<evidence type="ECO:0000256" key="1">
    <source>
        <dbReference type="ARBA" id="ARBA00022741"/>
    </source>
</evidence>
<dbReference type="GO" id="GO:0003924">
    <property type="term" value="F:GTPase activity"/>
    <property type="evidence" value="ECO:0007669"/>
    <property type="project" value="InterPro"/>
</dbReference>
<dbReference type="AlphaFoldDB" id="A0A5J4PRX5"/>
<evidence type="ECO:0000256" key="2">
    <source>
        <dbReference type="ARBA" id="ARBA00023134"/>
    </source>
</evidence>
<evidence type="ECO:0008006" key="4">
    <source>
        <dbReference type="Google" id="ProtNLM"/>
    </source>
</evidence>
<dbReference type="FunFam" id="2.40.30.10:FF:000008">
    <property type="entry name" value="Translation initiation factor IF-2"/>
    <property type="match status" value="1"/>
</dbReference>
<dbReference type="GO" id="GO:0005737">
    <property type="term" value="C:cytoplasm"/>
    <property type="evidence" value="ECO:0007669"/>
    <property type="project" value="TreeGrafter"/>
</dbReference>
<gene>
    <name evidence="3" type="ORF">EZS27_037313</name>
</gene>
<dbReference type="SUPFAM" id="SSF50447">
    <property type="entry name" value="Translation proteins"/>
    <property type="match status" value="1"/>
</dbReference>
<accession>A0A5J4PRX5</accession>